<evidence type="ECO:0000313" key="5">
    <source>
        <dbReference type="EMBL" id="OIQ66497.1"/>
    </source>
</evidence>
<keyword evidence="1" id="KW-0285">Flavoprotein</keyword>
<accession>A0A1J5P4K9</accession>
<gene>
    <name evidence="5" type="ORF">GALL_519310</name>
</gene>
<protein>
    <recommendedName>
        <fullName evidence="4">Alpha-glycerophosphate oxidase C-terminal domain-containing protein</fullName>
    </recommendedName>
</protein>
<sequence>MLNRYGSLYQEVLALADGNQMLLSPITPELEYIRAEFLYAVLYEGARSLEDVLARRTRICFESADGGLAIAEEVATLISGIMGWSDDQIDHQVLTYAQLLEGQRNSAFGLADGMKSVS</sequence>
<organism evidence="5">
    <name type="scientific">mine drainage metagenome</name>
    <dbReference type="NCBI Taxonomy" id="410659"/>
    <lineage>
        <taxon>unclassified sequences</taxon>
        <taxon>metagenomes</taxon>
        <taxon>ecological metagenomes</taxon>
    </lineage>
</organism>
<proteinExistence type="predicted"/>
<evidence type="ECO:0000256" key="3">
    <source>
        <dbReference type="ARBA" id="ARBA00023002"/>
    </source>
</evidence>
<evidence type="ECO:0000256" key="1">
    <source>
        <dbReference type="ARBA" id="ARBA00022630"/>
    </source>
</evidence>
<keyword evidence="3" id="KW-0560">Oxidoreductase</keyword>
<dbReference type="Gene3D" id="1.10.8.870">
    <property type="entry name" value="Alpha-glycerophosphate oxidase, cap domain"/>
    <property type="match status" value="1"/>
</dbReference>
<dbReference type="InterPro" id="IPR031656">
    <property type="entry name" value="DAO_C"/>
</dbReference>
<dbReference type="InterPro" id="IPR000447">
    <property type="entry name" value="G3P_DH_FAD-dep"/>
</dbReference>
<feature type="domain" description="Alpha-glycerophosphate oxidase C-terminal" evidence="4">
    <location>
        <begin position="2"/>
        <end position="88"/>
    </location>
</feature>
<dbReference type="AlphaFoldDB" id="A0A1J5P4K9"/>
<dbReference type="GO" id="GO:0004368">
    <property type="term" value="F:glycerol-3-phosphate dehydrogenase (quinone) activity"/>
    <property type="evidence" value="ECO:0007669"/>
    <property type="project" value="InterPro"/>
</dbReference>
<comment type="caution">
    <text evidence="5">The sequence shown here is derived from an EMBL/GenBank/DDBJ whole genome shotgun (WGS) entry which is preliminary data.</text>
</comment>
<keyword evidence="2" id="KW-0274">FAD</keyword>
<name>A0A1J5P4K9_9ZZZZ</name>
<dbReference type="GO" id="GO:0046168">
    <property type="term" value="P:glycerol-3-phosphate catabolic process"/>
    <property type="evidence" value="ECO:0007669"/>
    <property type="project" value="TreeGrafter"/>
</dbReference>
<dbReference type="Pfam" id="PF16901">
    <property type="entry name" value="DAO_C"/>
    <property type="match status" value="1"/>
</dbReference>
<dbReference type="PANTHER" id="PTHR11985">
    <property type="entry name" value="GLYCEROL-3-PHOSPHATE DEHYDROGENASE"/>
    <property type="match status" value="1"/>
</dbReference>
<reference evidence="5" key="1">
    <citation type="submission" date="2016-10" db="EMBL/GenBank/DDBJ databases">
        <title>Sequence of Gallionella enrichment culture.</title>
        <authorList>
            <person name="Poehlein A."/>
            <person name="Muehling M."/>
            <person name="Daniel R."/>
        </authorList>
    </citation>
    <scope>NUCLEOTIDE SEQUENCE</scope>
</reference>
<dbReference type="EMBL" id="MLJW01006557">
    <property type="protein sequence ID" value="OIQ66497.1"/>
    <property type="molecule type" value="Genomic_DNA"/>
</dbReference>
<evidence type="ECO:0000259" key="4">
    <source>
        <dbReference type="Pfam" id="PF16901"/>
    </source>
</evidence>
<evidence type="ECO:0000256" key="2">
    <source>
        <dbReference type="ARBA" id="ARBA00022827"/>
    </source>
</evidence>
<dbReference type="InterPro" id="IPR038299">
    <property type="entry name" value="DAO_C_sf"/>
</dbReference>
<dbReference type="PANTHER" id="PTHR11985:SF31">
    <property type="entry name" value="GLYCEROL-3-PHOSPHATE DEHYDROGENASE 2"/>
    <property type="match status" value="1"/>
</dbReference>